<feature type="domain" description="VWFA" evidence="1">
    <location>
        <begin position="13"/>
        <end position="194"/>
    </location>
</feature>
<evidence type="ECO:0000313" key="3">
    <source>
        <dbReference type="Proteomes" id="UP000295431"/>
    </source>
</evidence>
<dbReference type="InterPro" id="IPR002035">
    <property type="entry name" value="VWF_A"/>
</dbReference>
<accession>A0A4R4P0W1</accession>
<dbReference type="PROSITE" id="PS50234">
    <property type="entry name" value="VWFA"/>
    <property type="match status" value="1"/>
</dbReference>
<reference evidence="2 3" key="1">
    <citation type="submission" date="2019-03" db="EMBL/GenBank/DDBJ databases">
        <title>Draft genome sequences of novel Actinobacteria.</title>
        <authorList>
            <person name="Sahin N."/>
            <person name="Ay H."/>
            <person name="Saygin H."/>
        </authorList>
    </citation>
    <scope>NUCLEOTIDE SEQUENCE [LARGE SCALE GENOMIC DNA]</scope>
    <source>
        <strain evidence="2 3">DSM 45347</strain>
    </source>
</reference>
<dbReference type="Pfam" id="PF13519">
    <property type="entry name" value="VWA_2"/>
    <property type="match status" value="1"/>
</dbReference>
<dbReference type="AlphaFoldDB" id="A0A4R4P0W1"/>
<dbReference type="EMBL" id="SMJW01000065">
    <property type="protein sequence ID" value="TDC15525.1"/>
    <property type="molecule type" value="Genomic_DNA"/>
</dbReference>
<name>A0A4R4P0W1_9ACTN</name>
<keyword evidence="3" id="KW-1185">Reference proteome</keyword>
<dbReference type="SUPFAM" id="SSF53300">
    <property type="entry name" value="vWA-like"/>
    <property type="match status" value="1"/>
</dbReference>
<evidence type="ECO:0000313" key="2">
    <source>
        <dbReference type="EMBL" id="TDC15525.1"/>
    </source>
</evidence>
<dbReference type="InterPro" id="IPR036465">
    <property type="entry name" value="vWFA_dom_sf"/>
</dbReference>
<proteinExistence type="predicted"/>
<protein>
    <submittedName>
        <fullName evidence="2">Tellurite resistance protein TerY</fullName>
    </submittedName>
</protein>
<dbReference type="Proteomes" id="UP000295431">
    <property type="component" value="Unassembled WGS sequence"/>
</dbReference>
<comment type="caution">
    <text evidence="2">The sequence shown here is derived from an EMBL/GenBank/DDBJ whole genome shotgun (WGS) entry which is preliminary data.</text>
</comment>
<organism evidence="2 3">
    <name type="scientific">Actinomadura bangladeshensis</name>
    <dbReference type="NCBI Taxonomy" id="453573"/>
    <lineage>
        <taxon>Bacteria</taxon>
        <taxon>Bacillati</taxon>
        <taxon>Actinomycetota</taxon>
        <taxon>Actinomycetes</taxon>
        <taxon>Streptosporangiales</taxon>
        <taxon>Thermomonosporaceae</taxon>
        <taxon>Actinomadura</taxon>
    </lineage>
</organism>
<dbReference type="Gene3D" id="3.40.50.410">
    <property type="entry name" value="von Willebrand factor, type A domain"/>
    <property type="match status" value="1"/>
</dbReference>
<dbReference type="SMART" id="SM00327">
    <property type="entry name" value="VWA"/>
    <property type="match status" value="1"/>
</dbReference>
<evidence type="ECO:0000259" key="1">
    <source>
        <dbReference type="PROSITE" id="PS50234"/>
    </source>
</evidence>
<dbReference type="OrthoDB" id="9806395at2"/>
<gene>
    <name evidence="2" type="ORF">E1284_15230</name>
</gene>
<sequence length="223" mass="23363">MPFAAVQRPRPLPVLVLADISGSMAVDGKTTSLNAAMGAMIRAFARERSARGEITVGVITFGGAGVALHHPLVPAAEASWADMSAVGGPAGTPMGEAFDLASEVLADGSAVPARAFAPTLVLVSDGAPTSEWKTQLNRLLASPQGSRSLRLAIAIGPETGSSAYRVLESFVDDPMYPVVRAEEAGRVTEIFRYLTQSMSVRVNSARPDDVSVFDPDDLHDLSD</sequence>